<evidence type="ECO:0000313" key="2">
    <source>
        <dbReference type="EMBL" id="GGE66235.1"/>
    </source>
</evidence>
<evidence type="ECO:0000259" key="1">
    <source>
        <dbReference type="SMART" id="SM00849"/>
    </source>
</evidence>
<dbReference type="Gene3D" id="3.60.15.10">
    <property type="entry name" value="Ribonuclease Z/Hydroxyacylglutathione hydrolase-like"/>
    <property type="match status" value="1"/>
</dbReference>
<dbReference type="InterPro" id="IPR036866">
    <property type="entry name" value="RibonucZ/Hydroxyglut_hydro"/>
</dbReference>
<protein>
    <submittedName>
        <fullName evidence="2">MBL fold metallo-hydrolase</fullName>
    </submittedName>
</protein>
<name>A0A917AS75_9MICC</name>
<organism evidence="2 3">
    <name type="scientific">Nesterenkonia cremea</name>
    <dbReference type="NCBI Taxonomy" id="1882340"/>
    <lineage>
        <taxon>Bacteria</taxon>
        <taxon>Bacillati</taxon>
        <taxon>Actinomycetota</taxon>
        <taxon>Actinomycetes</taxon>
        <taxon>Micrococcales</taxon>
        <taxon>Micrococcaceae</taxon>
        <taxon>Nesterenkonia</taxon>
    </lineage>
</organism>
<evidence type="ECO:0000313" key="3">
    <source>
        <dbReference type="Proteomes" id="UP000633136"/>
    </source>
</evidence>
<sequence>MRITHLGHACVLVEAAGQRILIDPGNFSGLWHGTTELDAVLITHQHPDHVDPEHVPALLEQNPQALVVTADDVDQTAELPGARTVSPGEVLSVGELSVETVGGDHAVIHEDIPRVHNIGYVLRAEGEPVFFHPGDALDTAPAGVEVLALPLMGPWAAMKEQVEFLRALGDAAAEAGTAEDSQAGVPPYSIPIHDELLSDRGRGLLNRQIGRLTGTEIVSLREGASRDFAVVDS</sequence>
<reference evidence="2" key="2">
    <citation type="submission" date="2020-09" db="EMBL/GenBank/DDBJ databases">
        <authorList>
            <person name="Sun Q."/>
            <person name="Zhou Y."/>
        </authorList>
    </citation>
    <scope>NUCLEOTIDE SEQUENCE</scope>
    <source>
        <strain evidence="2">CGMCC 1.15388</strain>
    </source>
</reference>
<proteinExistence type="predicted"/>
<dbReference type="SMART" id="SM00849">
    <property type="entry name" value="Lactamase_B"/>
    <property type="match status" value="1"/>
</dbReference>
<dbReference type="SUPFAM" id="SSF56281">
    <property type="entry name" value="Metallo-hydrolase/oxidoreductase"/>
    <property type="match status" value="1"/>
</dbReference>
<keyword evidence="3" id="KW-1185">Reference proteome</keyword>
<comment type="caution">
    <text evidence="2">The sequence shown here is derived from an EMBL/GenBank/DDBJ whole genome shotgun (WGS) entry which is preliminary data.</text>
</comment>
<gene>
    <name evidence="2" type="ORF">GCM10011401_11870</name>
</gene>
<dbReference type="Proteomes" id="UP000633136">
    <property type="component" value="Unassembled WGS sequence"/>
</dbReference>
<dbReference type="PANTHER" id="PTHR43546:SF3">
    <property type="entry name" value="UPF0173 METAL-DEPENDENT HYDROLASE MJ1163"/>
    <property type="match status" value="1"/>
</dbReference>
<feature type="domain" description="Metallo-beta-lactamase" evidence="1">
    <location>
        <begin position="7"/>
        <end position="176"/>
    </location>
</feature>
<dbReference type="RefSeq" id="WP_188683703.1">
    <property type="nucleotide sequence ID" value="NZ_BMIS01000004.1"/>
</dbReference>
<dbReference type="Pfam" id="PF13483">
    <property type="entry name" value="Lactamase_B_3"/>
    <property type="match status" value="1"/>
</dbReference>
<dbReference type="InterPro" id="IPR050114">
    <property type="entry name" value="UPF0173_UPF0282_UlaG_hydrolase"/>
</dbReference>
<dbReference type="PANTHER" id="PTHR43546">
    <property type="entry name" value="UPF0173 METAL-DEPENDENT HYDROLASE MJ1163-RELATED"/>
    <property type="match status" value="1"/>
</dbReference>
<accession>A0A917AS75</accession>
<dbReference type="InterPro" id="IPR001279">
    <property type="entry name" value="Metallo-B-lactamas"/>
</dbReference>
<reference evidence="2" key="1">
    <citation type="journal article" date="2014" name="Int. J. Syst. Evol. Microbiol.">
        <title>Complete genome sequence of Corynebacterium casei LMG S-19264T (=DSM 44701T), isolated from a smear-ripened cheese.</title>
        <authorList>
            <consortium name="US DOE Joint Genome Institute (JGI-PGF)"/>
            <person name="Walter F."/>
            <person name="Albersmeier A."/>
            <person name="Kalinowski J."/>
            <person name="Ruckert C."/>
        </authorList>
    </citation>
    <scope>NUCLEOTIDE SEQUENCE</scope>
    <source>
        <strain evidence="2">CGMCC 1.15388</strain>
    </source>
</reference>
<dbReference type="AlphaFoldDB" id="A0A917AS75"/>
<dbReference type="EMBL" id="BMIS01000004">
    <property type="protein sequence ID" value="GGE66235.1"/>
    <property type="molecule type" value="Genomic_DNA"/>
</dbReference>